<protein>
    <submittedName>
        <fullName evidence="3">Alkaline phosphatase</fullName>
    </submittedName>
</protein>
<dbReference type="AlphaFoldDB" id="A0AAT9FN70"/>
<name>A0AAT9FN70_9BACT</name>
<organism evidence="3">
    <name type="scientific">Oceaniferula spumae</name>
    <dbReference type="NCBI Taxonomy" id="2979115"/>
    <lineage>
        <taxon>Bacteria</taxon>
        <taxon>Pseudomonadati</taxon>
        <taxon>Verrucomicrobiota</taxon>
        <taxon>Verrucomicrobiia</taxon>
        <taxon>Verrucomicrobiales</taxon>
        <taxon>Verrucomicrobiaceae</taxon>
        <taxon>Oceaniferula</taxon>
    </lineage>
</organism>
<dbReference type="SUPFAM" id="SSF56300">
    <property type="entry name" value="Metallo-dependent phosphatases"/>
    <property type="match status" value="1"/>
</dbReference>
<gene>
    <name evidence="3" type="primary">phoD</name>
    <name evidence="3" type="ORF">NT6N_26070</name>
</gene>
<dbReference type="PANTHER" id="PTHR43606:SF1">
    <property type="entry name" value="PHOD-LIKE PHOSPHATASE METALLOPHOSPHATASE DOMAIN-CONTAINING PROTEIN"/>
    <property type="match status" value="1"/>
</dbReference>
<evidence type="ECO:0000256" key="1">
    <source>
        <dbReference type="SAM" id="SignalP"/>
    </source>
</evidence>
<dbReference type="InterPro" id="IPR038607">
    <property type="entry name" value="PhoD-like_sf"/>
</dbReference>
<dbReference type="KEGG" id="osu:NT6N_26070"/>
<sequence>MHSGPIRLPLLVSAFILGWLSSVAAYADDGPYLATGIKIGEVDQKSAIVWVRLTKEKRADFGRLPILTEGLDPKEKSKTPMPTDIVPGMAGEVRVSYWPESKEDERKNTDWVKVTVEQDFTYQFKLNDLRPHRAYKCLVEARQTGSEKPSITMTGGFKTAPSSDQAEAVKFIVTTCQAVRSIDAGADGHVAYKQMLDFDPDFFVHTGDILYYDKEPICKNVAAARAKWGLIFSYGHNQKFHRHVSSYFIKDDHDTLKNDCWPGQTYGDLTFDQGLAIFREQVPMGEKTYRTVRWGKDVQVWMTEHRDFRSANTMKDGPKKTILGKEQKEWLMKTMKESDATHKFLIVPGPIVGPDKKGKSDNHSNKAFDHEGQELRDFLATLKNTYVICGDRHWQYCSKDPKTGVLEMGCGPINDEHMFGGAPQKDETYHRYFGKKGGFLAITVKEGKAKAEWMSAEAQGASGKPKIRYTEVLGGE</sequence>
<dbReference type="InterPro" id="IPR029052">
    <property type="entry name" value="Metallo-depent_PP-like"/>
</dbReference>
<reference evidence="3" key="1">
    <citation type="submission" date="2024-07" db="EMBL/GenBank/DDBJ databases">
        <title>Complete genome sequence of Verrucomicrobiaceae bacterium NT6N.</title>
        <authorList>
            <person name="Huang C."/>
            <person name="Takami H."/>
            <person name="Hamasaki K."/>
        </authorList>
    </citation>
    <scope>NUCLEOTIDE SEQUENCE</scope>
    <source>
        <strain evidence="3">NT6N</strain>
    </source>
</reference>
<dbReference type="Gene3D" id="2.60.40.380">
    <property type="entry name" value="Purple acid phosphatase-like, N-terminal"/>
    <property type="match status" value="1"/>
</dbReference>
<proteinExistence type="predicted"/>
<feature type="domain" description="PhoD-like phosphatase metallophosphatase" evidence="2">
    <location>
        <begin position="171"/>
        <end position="423"/>
    </location>
</feature>
<dbReference type="Pfam" id="PF09423">
    <property type="entry name" value="PhoD"/>
    <property type="match status" value="1"/>
</dbReference>
<dbReference type="Gene3D" id="3.60.21.70">
    <property type="entry name" value="PhoD-like phosphatase"/>
    <property type="match status" value="1"/>
</dbReference>
<dbReference type="InterPro" id="IPR052900">
    <property type="entry name" value="Phospholipid_Metab_Enz"/>
</dbReference>
<accession>A0AAT9FN70</accession>
<dbReference type="EMBL" id="AP026866">
    <property type="protein sequence ID" value="BDS07567.1"/>
    <property type="molecule type" value="Genomic_DNA"/>
</dbReference>
<dbReference type="PANTHER" id="PTHR43606">
    <property type="entry name" value="PHOSPHATASE, PUTATIVE (AFU_ORTHOLOGUE AFUA_6G08710)-RELATED"/>
    <property type="match status" value="1"/>
</dbReference>
<feature type="signal peptide" evidence="1">
    <location>
        <begin position="1"/>
        <end position="27"/>
    </location>
</feature>
<keyword evidence="1" id="KW-0732">Signal</keyword>
<evidence type="ECO:0000259" key="2">
    <source>
        <dbReference type="Pfam" id="PF09423"/>
    </source>
</evidence>
<feature type="chain" id="PRO_5043815193" evidence="1">
    <location>
        <begin position="28"/>
        <end position="476"/>
    </location>
</feature>
<dbReference type="InterPro" id="IPR018946">
    <property type="entry name" value="PhoD-like_MPP"/>
</dbReference>
<evidence type="ECO:0000313" key="3">
    <source>
        <dbReference type="EMBL" id="BDS07567.1"/>
    </source>
</evidence>